<evidence type="ECO:0000259" key="3">
    <source>
        <dbReference type="PROSITE" id="PS50097"/>
    </source>
</evidence>
<dbReference type="Proteomes" id="UP000014760">
    <property type="component" value="Unassembled WGS sequence"/>
</dbReference>
<evidence type="ECO:0000313" key="6">
    <source>
        <dbReference type="Proteomes" id="UP000014760"/>
    </source>
</evidence>
<reference evidence="4 6" key="2">
    <citation type="journal article" date="2013" name="Nature">
        <title>Insights into bilaterian evolution from three spiralian genomes.</title>
        <authorList>
            <person name="Simakov O."/>
            <person name="Marletaz F."/>
            <person name="Cho S.J."/>
            <person name="Edsinger-Gonzales E."/>
            <person name="Havlak P."/>
            <person name="Hellsten U."/>
            <person name="Kuo D.H."/>
            <person name="Larsson T."/>
            <person name="Lv J."/>
            <person name="Arendt D."/>
            <person name="Savage R."/>
            <person name="Osoegawa K."/>
            <person name="de Jong P."/>
            <person name="Grimwood J."/>
            <person name="Chapman J.A."/>
            <person name="Shapiro H."/>
            <person name="Aerts A."/>
            <person name="Otillar R.P."/>
            <person name="Terry A.Y."/>
            <person name="Boore J.L."/>
            <person name="Grigoriev I.V."/>
            <person name="Lindberg D.R."/>
            <person name="Seaver E.C."/>
            <person name="Weisblat D.A."/>
            <person name="Putnam N.H."/>
            <person name="Rokhsar D.S."/>
        </authorList>
    </citation>
    <scope>NUCLEOTIDE SEQUENCE</scope>
    <source>
        <strain evidence="4 6">I ESC-2004</strain>
    </source>
</reference>
<dbReference type="HOGENOM" id="CLU_2032348_0_0_1"/>
<dbReference type="Gene3D" id="3.30.710.10">
    <property type="entry name" value="Potassium Channel Kv1.1, Chain A"/>
    <property type="match status" value="1"/>
</dbReference>
<evidence type="ECO:0000256" key="2">
    <source>
        <dbReference type="ARBA" id="ARBA00022737"/>
    </source>
</evidence>
<evidence type="ECO:0000256" key="1">
    <source>
        <dbReference type="ARBA" id="ARBA00022441"/>
    </source>
</evidence>
<reference evidence="6" key="1">
    <citation type="submission" date="2012-12" db="EMBL/GenBank/DDBJ databases">
        <authorList>
            <person name="Hellsten U."/>
            <person name="Grimwood J."/>
            <person name="Chapman J.A."/>
            <person name="Shapiro H."/>
            <person name="Aerts A."/>
            <person name="Otillar R.P."/>
            <person name="Terry A.Y."/>
            <person name="Boore J.L."/>
            <person name="Simakov O."/>
            <person name="Marletaz F."/>
            <person name="Cho S.-J."/>
            <person name="Edsinger-Gonzales E."/>
            <person name="Havlak P."/>
            <person name="Kuo D.-H."/>
            <person name="Larsson T."/>
            <person name="Lv J."/>
            <person name="Arendt D."/>
            <person name="Savage R."/>
            <person name="Osoegawa K."/>
            <person name="de Jong P."/>
            <person name="Lindberg D.R."/>
            <person name="Seaver E.C."/>
            <person name="Weisblat D.A."/>
            <person name="Putnam N.H."/>
            <person name="Grigoriev I.V."/>
            <person name="Rokhsar D.S."/>
        </authorList>
    </citation>
    <scope>NUCLEOTIDE SEQUENCE</scope>
    <source>
        <strain evidence="6">I ESC-2004</strain>
    </source>
</reference>
<dbReference type="EMBL" id="KB306459">
    <property type="protein sequence ID" value="ELT99827.1"/>
    <property type="molecule type" value="Genomic_DNA"/>
</dbReference>
<dbReference type="SMART" id="SM00225">
    <property type="entry name" value="BTB"/>
    <property type="match status" value="1"/>
</dbReference>
<dbReference type="InterPro" id="IPR011333">
    <property type="entry name" value="SKP1/BTB/POZ_sf"/>
</dbReference>
<feature type="non-terminal residue" evidence="4">
    <location>
        <position position="122"/>
    </location>
</feature>
<gene>
    <name evidence="4" type="ORF">CAPTEDRAFT_27529</name>
</gene>
<proteinExistence type="predicted"/>
<name>R7U1V8_CAPTE</name>
<dbReference type="EMBL" id="AMQN01001879">
    <property type="status" value="NOT_ANNOTATED_CDS"/>
    <property type="molecule type" value="Genomic_DNA"/>
</dbReference>
<dbReference type="AlphaFoldDB" id="R7U1V8"/>
<dbReference type="OrthoDB" id="10261408at2759"/>
<feature type="non-terminal residue" evidence="4">
    <location>
        <position position="1"/>
    </location>
</feature>
<dbReference type="PANTHER" id="PTHR24412">
    <property type="entry name" value="KELCH PROTEIN"/>
    <property type="match status" value="1"/>
</dbReference>
<evidence type="ECO:0000313" key="5">
    <source>
        <dbReference type="EnsemblMetazoa" id="CapteP27529"/>
    </source>
</evidence>
<dbReference type="InterPro" id="IPR000210">
    <property type="entry name" value="BTB/POZ_dom"/>
</dbReference>
<dbReference type="SUPFAM" id="SSF54695">
    <property type="entry name" value="POZ domain"/>
    <property type="match status" value="1"/>
</dbReference>
<accession>R7U1V8</accession>
<dbReference type="PROSITE" id="PS50097">
    <property type="entry name" value="BTB"/>
    <property type="match status" value="1"/>
</dbReference>
<dbReference type="EnsemblMetazoa" id="CapteT27529">
    <property type="protein sequence ID" value="CapteP27529"/>
    <property type="gene ID" value="CapteG27529"/>
</dbReference>
<sequence length="122" mass="13781">SLQSMREAKVLTDLVLVAGDQRIECHRVILASFSPYIRRLVHSSPKKSLLEMNIQDIDFEILSILLDFVYAKECTITADNAERIVDALDVFQIESTRKPSILRAMGIKEGDGLAVLRLSRNH</sequence>
<organism evidence="4">
    <name type="scientific">Capitella teleta</name>
    <name type="common">Polychaete worm</name>
    <dbReference type="NCBI Taxonomy" id="283909"/>
    <lineage>
        <taxon>Eukaryota</taxon>
        <taxon>Metazoa</taxon>
        <taxon>Spiralia</taxon>
        <taxon>Lophotrochozoa</taxon>
        <taxon>Annelida</taxon>
        <taxon>Polychaeta</taxon>
        <taxon>Sedentaria</taxon>
        <taxon>Scolecida</taxon>
        <taxon>Capitellidae</taxon>
        <taxon>Capitella</taxon>
    </lineage>
</organism>
<dbReference type="OMA" id="YQHLQAI"/>
<reference evidence="5" key="3">
    <citation type="submission" date="2015-06" db="UniProtKB">
        <authorList>
            <consortium name="EnsemblMetazoa"/>
        </authorList>
    </citation>
    <scope>IDENTIFICATION</scope>
</reference>
<dbReference type="PANTHER" id="PTHR24412:SF441">
    <property type="entry name" value="KELCH-LIKE PROTEIN 28"/>
    <property type="match status" value="1"/>
</dbReference>
<feature type="domain" description="BTB" evidence="3">
    <location>
        <begin position="12"/>
        <end position="78"/>
    </location>
</feature>
<evidence type="ECO:0000313" key="4">
    <source>
        <dbReference type="EMBL" id="ELT99827.1"/>
    </source>
</evidence>
<keyword evidence="6" id="KW-1185">Reference proteome</keyword>
<protein>
    <recommendedName>
        <fullName evidence="3">BTB domain-containing protein</fullName>
    </recommendedName>
</protein>
<dbReference type="STRING" id="283909.R7U1V8"/>
<keyword evidence="1" id="KW-0880">Kelch repeat</keyword>
<dbReference type="Pfam" id="PF00651">
    <property type="entry name" value="BTB"/>
    <property type="match status" value="1"/>
</dbReference>
<keyword evidence="2" id="KW-0677">Repeat</keyword>